<comment type="caution">
    <text evidence="9">The sequence shown here is derived from an EMBL/GenBank/DDBJ whole genome shotgun (WGS) entry which is preliminary data.</text>
</comment>
<dbReference type="SUPFAM" id="SSF52922">
    <property type="entry name" value="TK C-terminal domain-like"/>
    <property type="match status" value="1"/>
</dbReference>
<dbReference type="InterPro" id="IPR005475">
    <property type="entry name" value="Transketolase-like_Pyr-bd"/>
</dbReference>
<evidence type="ECO:0000256" key="1">
    <source>
        <dbReference type="ARBA" id="ARBA00001964"/>
    </source>
</evidence>
<comment type="function">
    <text evidence="2">The branched-chain alpha-keto dehydrogenase complex catalyzes the overall conversion of alpha-keto acids to acyl-CoA and CO(2). It contains multiple copies of three enzymatic components: branched-chain alpha-keto acid decarboxylase (E1), lipoamide acyltransferase (E2) and lipoamide dehydrogenase (E3).</text>
</comment>
<comment type="cofactor">
    <cofactor evidence="1">
        <name>thiamine diphosphate</name>
        <dbReference type="ChEBI" id="CHEBI:58937"/>
    </cofactor>
</comment>
<organism evidence="9 10">
    <name type="scientific">Tahibacter soli</name>
    <dbReference type="NCBI Taxonomy" id="2983605"/>
    <lineage>
        <taxon>Bacteria</taxon>
        <taxon>Pseudomonadati</taxon>
        <taxon>Pseudomonadota</taxon>
        <taxon>Gammaproteobacteria</taxon>
        <taxon>Lysobacterales</taxon>
        <taxon>Rhodanobacteraceae</taxon>
        <taxon>Tahibacter</taxon>
    </lineage>
</organism>
<dbReference type="FunFam" id="3.40.50.970:FF:000001">
    <property type="entry name" value="Pyruvate dehydrogenase E1 beta subunit"/>
    <property type="match status" value="1"/>
</dbReference>
<dbReference type="InterPro" id="IPR029061">
    <property type="entry name" value="THDP-binding"/>
</dbReference>
<dbReference type="PANTHER" id="PTHR42980">
    <property type="entry name" value="2-OXOISOVALERATE DEHYDROGENASE SUBUNIT BETA-RELATED"/>
    <property type="match status" value="1"/>
</dbReference>
<dbReference type="PANTHER" id="PTHR42980:SF1">
    <property type="entry name" value="2-OXOISOVALERATE DEHYDROGENASE SUBUNIT BETA, MITOCHONDRIAL"/>
    <property type="match status" value="1"/>
</dbReference>
<evidence type="ECO:0000256" key="7">
    <source>
        <dbReference type="ARBA" id="ARBA00082400"/>
    </source>
</evidence>
<evidence type="ECO:0000259" key="8">
    <source>
        <dbReference type="SMART" id="SM00861"/>
    </source>
</evidence>
<keyword evidence="4" id="KW-0560">Oxidoreductase</keyword>
<dbReference type="InterPro" id="IPR033248">
    <property type="entry name" value="Transketolase_C"/>
</dbReference>
<sequence>MAQITLIEAITQALAHEMANDASVVVLGEDVGVNGGVFRATAGLSEKFGTQRVLDTPLDETTIAGVAVGMAVQGMRPVAEAQFDGFVYPMVDHIVCHAARFRTRTRGRLSCPLVLRVPWGGGIRAPEHHSEANEAIFTNVPGLRVVMPSSPSRAYGMLLAAIRDPDPVIFFEPKRIYRQYKEEVPDDGEALPLDVCFVLRDGTDVTLVTWGAQVKETLEAADALAKEGVSAEVIDVATLKPLDFDTIHESVKKTGRCVIVHEAPRTAGFGAEVAARLAEHAMYDLVAPVERVTGYDTHIPLFRLEMKYLPSVERIVAAAKRTLAAS</sequence>
<evidence type="ECO:0000256" key="4">
    <source>
        <dbReference type="ARBA" id="ARBA00023002"/>
    </source>
</evidence>
<evidence type="ECO:0000256" key="5">
    <source>
        <dbReference type="ARBA" id="ARBA00023052"/>
    </source>
</evidence>
<evidence type="ECO:0000313" key="9">
    <source>
        <dbReference type="EMBL" id="MDC8011072.1"/>
    </source>
</evidence>
<dbReference type="AlphaFoldDB" id="A0A9X3YGL5"/>
<accession>A0A9X3YGL5</accession>
<proteinExistence type="predicted"/>
<dbReference type="Proteomes" id="UP001139971">
    <property type="component" value="Unassembled WGS sequence"/>
</dbReference>
<reference evidence="9" key="1">
    <citation type="submission" date="2023-02" db="EMBL/GenBank/DDBJ databases">
        <title>Tahibacter soli sp. nov. isolated from soil.</title>
        <authorList>
            <person name="Baek J.H."/>
            <person name="Lee J.K."/>
            <person name="Choi D.G."/>
            <person name="Jeon C.O."/>
        </authorList>
    </citation>
    <scope>NUCLEOTIDE SEQUENCE</scope>
    <source>
        <strain evidence="9">BL</strain>
    </source>
</reference>
<dbReference type="GO" id="GO:0007584">
    <property type="term" value="P:response to nutrient"/>
    <property type="evidence" value="ECO:0007669"/>
    <property type="project" value="TreeGrafter"/>
</dbReference>
<dbReference type="Pfam" id="PF02779">
    <property type="entry name" value="Transket_pyr"/>
    <property type="match status" value="1"/>
</dbReference>
<gene>
    <name evidence="9" type="ORF">OD750_000770</name>
</gene>
<feature type="domain" description="Transketolase-like pyrimidine-binding" evidence="8">
    <location>
        <begin position="4"/>
        <end position="179"/>
    </location>
</feature>
<dbReference type="Gene3D" id="3.40.50.920">
    <property type="match status" value="1"/>
</dbReference>
<dbReference type="InterPro" id="IPR009014">
    <property type="entry name" value="Transketo_C/PFOR_II"/>
</dbReference>
<dbReference type="EMBL" id="JAOVZO020000001">
    <property type="protein sequence ID" value="MDC8011072.1"/>
    <property type="molecule type" value="Genomic_DNA"/>
</dbReference>
<evidence type="ECO:0000313" key="10">
    <source>
        <dbReference type="Proteomes" id="UP001139971"/>
    </source>
</evidence>
<evidence type="ECO:0000256" key="2">
    <source>
        <dbReference type="ARBA" id="ARBA00002859"/>
    </source>
</evidence>
<dbReference type="EC" id="1.2.4.4" evidence="3"/>
<dbReference type="FunFam" id="3.40.50.920:FF:000001">
    <property type="entry name" value="Pyruvate dehydrogenase E1 beta subunit"/>
    <property type="match status" value="1"/>
</dbReference>
<evidence type="ECO:0000256" key="6">
    <source>
        <dbReference type="ARBA" id="ARBA00070795"/>
    </source>
</evidence>
<dbReference type="SMART" id="SM00861">
    <property type="entry name" value="Transket_pyr"/>
    <property type="match status" value="1"/>
</dbReference>
<name>A0A9X3YGL5_9GAMM</name>
<keyword evidence="10" id="KW-1185">Reference proteome</keyword>
<dbReference type="Gene3D" id="3.40.50.970">
    <property type="match status" value="1"/>
</dbReference>
<dbReference type="RefSeq" id="WP_263544490.1">
    <property type="nucleotide sequence ID" value="NZ_JAOVZO020000001.1"/>
</dbReference>
<dbReference type="GO" id="GO:0009083">
    <property type="term" value="P:branched-chain amino acid catabolic process"/>
    <property type="evidence" value="ECO:0007669"/>
    <property type="project" value="TreeGrafter"/>
</dbReference>
<protein>
    <recommendedName>
        <fullName evidence="6">2-oxoisovalerate dehydrogenase subunit beta</fullName>
        <ecNumber evidence="3">1.2.4.4</ecNumber>
    </recommendedName>
    <alternativeName>
        <fullName evidence="7">Branched-chain alpha-keto acid dehydrogenase E1 component beta chain</fullName>
    </alternativeName>
</protein>
<dbReference type="SUPFAM" id="SSF52518">
    <property type="entry name" value="Thiamin diphosphate-binding fold (THDP-binding)"/>
    <property type="match status" value="1"/>
</dbReference>
<dbReference type="Pfam" id="PF02780">
    <property type="entry name" value="Transketolase_C"/>
    <property type="match status" value="1"/>
</dbReference>
<keyword evidence="5" id="KW-0786">Thiamine pyrophosphate</keyword>
<dbReference type="GO" id="GO:0003863">
    <property type="term" value="F:branched-chain 2-oxo acid dehydrogenase activity"/>
    <property type="evidence" value="ECO:0007669"/>
    <property type="project" value="UniProtKB-EC"/>
</dbReference>
<evidence type="ECO:0000256" key="3">
    <source>
        <dbReference type="ARBA" id="ARBA00012277"/>
    </source>
</evidence>
<dbReference type="CDD" id="cd07036">
    <property type="entry name" value="TPP_PYR_E1-PDHc-beta_like"/>
    <property type="match status" value="1"/>
</dbReference>